<dbReference type="SUPFAM" id="SSF102215">
    <property type="entry name" value="Creatininase"/>
    <property type="match status" value="1"/>
</dbReference>
<name>A0ABR9HGP7_9ACTN</name>
<keyword evidence="3 7" id="KW-0378">Hydrolase</keyword>
<dbReference type="PANTHER" id="PTHR35005:SF1">
    <property type="entry name" value="2-AMINO-5-FORMYLAMINO-6-RIBOSYLAMINOPYRIMIDIN-4(3H)-ONE 5'-MONOPHOSPHATE DEFORMYLASE"/>
    <property type="match status" value="1"/>
</dbReference>
<feature type="compositionally biased region" description="Basic and acidic residues" evidence="6">
    <location>
        <begin position="256"/>
        <end position="266"/>
    </location>
</feature>
<dbReference type="EMBL" id="JADBDY010000001">
    <property type="protein sequence ID" value="MBE1458174.1"/>
    <property type="molecule type" value="Genomic_DNA"/>
</dbReference>
<evidence type="ECO:0000256" key="4">
    <source>
        <dbReference type="ARBA" id="ARBA00022833"/>
    </source>
</evidence>
<dbReference type="GO" id="GO:0047789">
    <property type="term" value="F:creatininase activity"/>
    <property type="evidence" value="ECO:0007669"/>
    <property type="project" value="UniProtKB-EC"/>
</dbReference>
<feature type="region of interest" description="Disordered" evidence="6">
    <location>
        <begin position="235"/>
        <end position="266"/>
    </location>
</feature>
<comment type="similarity">
    <text evidence="5">Belongs to the creatininase superfamily.</text>
</comment>
<sequence>MDFSDPLPSSTSEDEGAPVARVALLPVGSLEQHGPHLPLTTDTVIASTLARVLADAHPGLRVLPPIAFGCSHEHEAWPGTVSVSAPTLYATASDIAGSLRRAGTPKLVLVNGHGGNHVLANLVQASGGDMALFPGPHDWEAARKAARMSTWNDRDMHAGELETSVLLHVRPDLVRPGYEEADHLADRRDHMLTAGLARYTRSGVVGQPSRATAAEGRDLLAHLVEAFAGYLRVLDPKQPPHQDQRTGQGGDQGQDPVDHRRGQTRR</sequence>
<reference evidence="7 8" key="1">
    <citation type="submission" date="2020-10" db="EMBL/GenBank/DDBJ databases">
        <title>Sequencing the genomes of 1000 actinobacteria strains.</title>
        <authorList>
            <person name="Klenk H.-P."/>
        </authorList>
    </citation>
    <scope>NUCLEOTIDE SEQUENCE [LARGE SCALE GENOMIC DNA]</scope>
    <source>
        <strain evidence="7 8">DSM 45157</strain>
    </source>
</reference>
<keyword evidence="2" id="KW-0479">Metal-binding</keyword>
<evidence type="ECO:0000256" key="6">
    <source>
        <dbReference type="SAM" id="MobiDB-lite"/>
    </source>
</evidence>
<dbReference type="EC" id="3.5.2.10" evidence="7"/>
<protein>
    <submittedName>
        <fullName evidence="7">Creatinine amidohydrolase</fullName>
        <ecNumber evidence="7">3.5.2.10</ecNumber>
    </submittedName>
</protein>
<dbReference type="Gene3D" id="3.40.50.10310">
    <property type="entry name" value="Creatininase"/>
    <property type="match status" value="1"/>
</dbReference>
<evidence type="ECO:0000256" key="1">
    <source>
        <dbReference type="ARBA" id="ARBA00001947"/>
    </source>
</evidence>
<accession>A0ABR9HGP7</accession>
<evidence type="ECO:0000313" key="7">
    <source>
        <dbReference type="EMBL" id="MBE1458174.1"/>
    </source>
</evidence>
<dbReference type="Proteomes" id="UP000598217">
    <property type="component" value="Unassembled WGS sequence"/>
</dbReference>
<dbReference type="PANTHER" id="PTHR35005">
    <property type="entry name" value="3-DEHYDRO-SCYLLO-INOSOSE HYDROLASE"/>
    <property type="match status" value="1"/>
</dbReference>
<dbReference type="InterPro" id="IPR003785">
    <property type="entry name" value="Creatininase/forma_Hydrolase"/>
</dbReference>
<keyword evidence="4" id="KW-0862">Zinc</keyword>
<comment type="caution">
    <text evidence="7">The sequence shown here is derived from an EMBL/GenBank/DDBJ whole genome shotgun (WGS) entry which is preliminary data.</text>
</comment>
<evidence type="ECO:0000256" key="3">
    <source>
        <dbReference type="ARBA" id="ARBA00022801"/>
    </source>
</evidence>
<evidence type="ECO:0000313" key="8">
    <source>
        <dbReference type="Proteomes" id="UP000598217"/>
    </source>
</evidence>
<gene>
    <name evidence="7" type="ORF">H4W79_002388</name>
</gene>
<evidence type="ECO:0000256" key="5">
    <source>
        <dbReference type="ARBA" id="ARBA00024029"/>
    </source>
</evidence>
<dbReference type="InterPro" id="IPR024087">
    <property type="entry name" value="Creatininase-like_sf"/>
</dbReference>
<evidence type="ECO:0000256" key="2">
    <source>
        <dbReference type="ARBA" id="ARBA00022723"/>
    </source>
</evidence>
<feature type="compositionally biased region" description="Basic and acidic residues" evidence="6">
    <location>
        <begin position="235"/>
        <end position="244"/>
    </location>
</feature>
<keyword evidence="8" id="KW-1185">Reference proteome</keyword>
<organism evidence="7 8">
    <name type="scientific">Nocardiopsis terrae</name>
    <dbReference type="NCBI Taxonomy" id="372655"/>
    <lineage>
        <taxon>Bacteria</taxon>
        <taxon>Bacillati</taxon>
        <taxon>Actinomycetota</taxon>
        <taxon>Actinomycetes</taxon>
        <taxon>Streptosporangiales</taxon>
        <taxon>Nocardiopsidaceae</taxon>
        <taxon>Nocardiopsis</taxon>
    </lineage>
</organism>
<dbReference type="RefSeq" id="WP_191270159.1">
    <property type="nucleotide sequence ID" value="NZ_BMXJ01000003.1"/>
</dbReference>
<dbReference type="Pfam" id="PF02633">
    <property type="entry name" value="Creatininase"/>
    <property type="match status" value="1"/>
</dbReference>
<proteinExistence type="inferred from homology"/>
<comment type="cofactor">
    <cofactor evidence="1">
        <name>Zn(2+)</name>
        <dbReference type="ChEBI" id="CHEBI:29105"/>
    </cofactor>
</comment>